<keyword evidence="4" id="KW-1003">Cell membrane</keyword>
<keyword evidence="9" id="KW-0472">Membrane</keyword>
<dbReference type="PANTHER" id="PTHR33446:SF2">
    <property type="entry name" value="PROTEIN TONB"/>
    <property type="match status" value="1"/>
</dbReference>
<dbReference type="SUPFAM" id="SSF74653">
    <property type="entry name" value="TolA/TonB C-terminal domain"/>
    <property type="match status" value="1"/>
</dbReference>
<evidence type="ECO:0000259" key="11">
    <source>
        <dbReference type="Pfam" id="PF03544"/>
    </source>
</evidence>
<dbReference type="AlphaFoldDB" id="A0A4R0Q828"/>
<feature type="chain" id="PRO_5020824714" evidence="10">
    <location>
        <begin position="25"/>
        <end position="266"/>
    </location>
</feature>
<comment type="caution">
    <text evidence="12">The sequence shown here is derived from an EMBL/GenBank/DDBJ whole genome shotgun (WGS) entry which is preliminary data.</text>
</comment>
<dbReference type="OrthoDB" id="1039448at2"/>
<keyword evidence="6" id="KW-0812">Transmembrane</keyword>
<proteinExistence type="inferred from homology"/>
<feature type="domain" description="TonB C-terminal" evidence="11">
    <location>
        <begin position="186"/>
        <end position="255"/>
    </location>
</feature>
<evidence type="ECO:0000256" key="8">
    <source>
        <dbReference type="ARBA" id="ARBA00022989"/>
    </source>
</evidence>
<keyword evidence="7" id="KW-0653">Protein transport</keyword>
<dbReference type="EMBL" id="SJSO01000002">
    <property type="protein sequence ID" value="TCD29196.1"/>
    <property type="molecule type" value="Genomic_DNA"/>
</dbReference>
<evidence type="ECO:0000313" key="13">
    <source>
        <dbReference type="Proteomes" id="UP000293925"/>
    </source>
</evidence>
<dbReference type="RefSeq" id="WP_131527261.1">
    <property type="nucleotide sequence ID" value="NZ_SJSO01000002.1"/>
</dbReference>
<keyword evidence="8" id="KW-1133">Transmembrane helix</keyword>
<dbReference type="InterPro" id="IPR051045">
    <property type="entry name" value="TonB-dependent_transducer"/>
</dbReference>
<keyword evidence="3" id="KW-0813">Transport</keyword>
<evidence type="ECO:0000256" key="3">
    <source>
        <dbReference type="ARBA" id="ARBA00022448"/>
    </source>
</evidence>
<dbReference type="NCBIfam" id="TIGR01352">
    <property type="entry name" value="tonB_Cterm"/>
    <property type="match status" value="1"/>
</dbReference>
<protein>
    <submittedName>
        <fullName evidence="12">TonB family protein</fullName>
    </submittedName>
</protein>
<organism evidence="12 13">
    <name type="scientific">Pedobacter psychrodurus</name>
    <dbReference type="NCBI Taxonomy" id="2530456"/>
    <lineage>
        <taxon>Bacteria</taxon>
        <taxon>Pseudomonadati</taxon>
        <taxon>Bacteroidota</taxon>
        <taxon>Sphingobacteriia</taxon>
        <taxon>Sphingobacteriales</taxon>
        <taxon>Sphingobacteriaceae</taxon>
        <taxon>Pedobacter</taxon>
    </lineage>
</organism>
<keyword evidence="13" id="KW-1185">Reference proteome</keyword>
<dbReference type="GO" id="GO:0031992">
    <property type="term" value="F:energy transducer activity"/>
    <property type="evidence" value="ECO:0007669"/>
    <property type="project" value="TreeGrafter"/>
</dbReference>
<dbReference type="InterPro" id="IPR037682">
    <property type="entry name" value="TonB_C"/>
</dbReference>
<dbReference type="Proteomes" id="UP000293925">
    <property type="component" value="Unassembled WGS sequence"/>
</dbReference>
<evidence type="ECO:0000256" key="5">
    <source>
        <dbReference type="ARBA" id="ARBA00022519"/>
    </source>
</evidence>
<evidence type="ECO:0000256" key="1">
    <source>
        <dbReference type="ARBA" id="ARBA00004383"/>
    </source>
</evidence>
<evidence type="ECO:0000256" key="4">
    <source>
        <dbReference type="ARBA" id="ARBA00022475"/>
    </source>
</evidence>
<evidence type="ECO:0000256" key="9">
    <source>
        <dbReference type="ARBA" id="ARBA00023136"/>
    </source>
</evidence>
<dbReference type="GO" id="GO:0015031">
    <property type="term" value="P:protein transport"/>
    <property type="evidence" value="ECO:0007669"/>
    <property type="project" value="UniProtKB-KW"/>
</dbReference>
<dbReference type="Pfam" id="PF03544">
    <property type="entry name" value="TonB_C"/>
    <property type="match status" value="1"/>
</dbReference>
<dbReference type="InterPro" id="IPR006260">
    <property type="entry name" value="TonB/TolA_C"/>
</dbReference>
<keyword evidence="10" id="KW-0732">Signal</keyword>
<dbReference type="PANTHER" id="PTHR33446">
    <property type="entry name" value="PROTEIN TONB-RELATED"/>
    <property type="match status" value="1"/>
</dbReference>
<reference evidence="12 13" key="1">
    <citation type="submission" date="2019-02" db="EMBL/GenBank/DDBJ databases">
        <title>Pedobacter sp. RP-3-21 sp. nov., isolated from Arctic soil.</title>
        <authorList>
            <person name="Dahal R.H."/>
        </authorList>
    </citation>
    <scope>NUCLEOTIDE SEQUENCE [LARGE SCALE GENOMIC DNA]</scope>
    <source>
        <strain evidence="12 13">RP-3-21</strain>
    </source>
</reference>
<dbReference type="GO" id="GO:0055085">
    <property type="term" value="P:transmembrane transport"/>
    <property type="evidence" value="ECO:0007669"/>
    <property type="project" value="InterPro"/>
</dbReference>
<evidence type="ECO:0000256" key="7">
    <source>
        <dbReference type="ARBA" id="ARBA00022927"/>
    </source>
</evidence>
<feature type="signal peptide" evidence="10">
    <location>
        <begin position="1"/>
        <end position="24"/>
    </location>
</feature>
<dbReference type="Gene3D" id="3.30.1150.10">
    <property type="match status" value="1"/>
</dbReference>
<sequence>MNYRKLFTLSVLFLFLITSLPIFAQNLSDSKKEQQKSQFVGLYKYLASKVQYSSKALFSNLQGKTTFLFNIENGQIQNVETALNLEGLSENVKNLIAAYTGLSKTINGKYSISIIFQMEGIRNALVQEEVVIPADYIKLSSVNIMAMGGPSKQNVPDNSTYKSEEVDTPPNFPGGYKALQEYFYKNIKYSEEALKNKVEGKIYFSFKIDYDGNVKDVKIVRGLGSGLDEIVKKVIKDCPKWNAAIKNGQTVSTKFSYFAECRLPNP</sequence>
<evidence type="ECO:0000256" key="10">
    <source>
        <dbReference type="SAM" id="SignalP"/>
    </source>
</evidence>
<evidence type="ECO:0000256" key="2">
    <source>
        <dbReference type="ARBA" id="ARBA00006555"/>
    </source>
</evidence>
<dbReference type="GO" id="GO:0098797">
    <property type="term" value="C:plasma membrane protein complex"/>
    <property type="evidence" value="ECO:0007669"/>
    <property type="project" value="TreeGrafter"/>
</dbReference>
<evidence type="ECO:0000313" key="12">
    <source>
        <dbReference type="EMBL" id="TCD29196.1"/>
    </source>
</evidence>
<comment type="subcellular location">
    <subcellularLocation>
        <location evidence="1">Cell inner membrane</location>
        <topology evidence="1">Single-pass membrane protein</topology>
        <orientation evidence="1">Periplasmic side</orientation>
    </subcellularLocation>
</comment>
<evidence type="ECO:0000256" key="6">
    <source>
        <dbReference type="ARBA" id="ARBA00022692"/>
    </source>
</evidence>
<gene>
    <name evidence="12" type="ORF">EZ456_03280</name>
</gene>
<accession>A0A4R0Q828</accession>
<comment type="similarity">
    <text evidence="2">Belongs to the TonB family.</text>
</comment>
<keyword evidence="5" id="KW-0997">Cell inner membrane</keyword>
<name>A0A4R0Q828_9SPHI</name>